<name>M6VAG0_9LEPT</name>
<sequence length="39" mass="4692">MVFTFLNTHCCYSDKTSRNYIRKSRITFIILELSENSFL</sequence>
<proteinExistence type="predicted"/>
<dbReference type="Proteomes" id="UP000012112">
    <property type="component" value="Unassembled WGS sequence"/>
</dbReference>
<comment type="caution">
    <text evidence="1">The sequence shown here is derived from an EMBL/GenBank/DDBJ whole genome shotgun (WGS) entry which is preliminary data.</text>
</comment>
<organism evidence="1 2">
    <name type="scientific">Leptospira noguchii</name>
    <dbReference type="NCBI Taxonomy" id="28182"/>
    <lineage>
        <taxon>Bacteria</taxon>
        <taxon>Pseudomonadati</taxon>
        <taxon>Spirochaetota</taxon>
        <taxon>Spirochaetia</taxon>
        <taxon>Leptospirales</taxon>
        <taxon>Leptospiraceae</taxon>
        <taxon>Leptospira</taxon>
    </lineage>
</organism>
<evidence type="ECO:0000313" key="1">
    <source>
        <dbReference type="EMBL" id="EMO53870.1"/>
    </source>
</evidence>
<protein>
    <submittedName>
        <fullName evidence="1">Uncharacterized protein</fullName>
    </submittedName>
</protein>
<evidence type="ECO:0000313" key="2">
    <source>
        <dbReference type="Proteomes" id="UP000012112"/>
    </source>
</evidence>
<gene>
    <name evidence="1" type="ORF">LEP1GSC172_1588</name>
</gene>
<dbReference type="EMBL" id="AKWD02000034">
    <property type="protein sequence ID" value="EMO53870.1"/>
    <property type="molecule type" value="Genomic_DNA"/>
</dbReference>
<dbReference type="AlphaFoldDB" id="M6VAG0"/>
<accession>M6VAG0</accession>
<reference evidence="1 2" key="1">
    <citation type="submission" date="2013-01" db="EMBL/GenBank/DDBJ databases">
        <authorList>
            <person name="Harkins D.M."/>
            <person name="Durkin A.S."/>
            <person name="Brinkac L.M."/>
            <person name="Haft D.H."/>
            <person name="Selengut J.D."/>
            <person name="Sanka R."/>
            <person name="DePew J."/>
            <person name="Purushe J."/>
            <person name="Matthias M.A."/>
            <person name="Vinetz J.M."/>
            <person name="Sutton G.G."/>
            <person name="Nierman W.C."/>
            <person name="Fouts D.E."/>
        </authorList>
    </citation>
    <scope>NUCLEOTIDE SEQUENCE [LARGE SCALE GENOMIC DNA]</scope>
    <source>
        <strain evidence="1 2">HAI1536</strain>
    </source>
</reference>